<protein>
    <submittedName>
        <fullName evidence="1">Conjugal transfer protein TraJ</fullName>
    </submittedName>
</protein>
<accession>A0ABZ2IHW1</accession>
<dbReference type="EMBL" id="CP146370">
    <property type="protein sequence ID" value="WWT56523.1"/>
    <property type="molecule type" value="Genomic_DNA"/>
</dbReference>
<dbReference type="InterPro" id="IPR053842">
    <property type="entry name" value="NikA-like"/>
</dbReference>
<evidence type="ECO:0000313" key="1">
    <source>
        <dbReference type="EMBL" id="WWT56523.1"/>
    </source>
</evidence>
<evidence type="ECO:0000313" key="2">
    <source>
        <dbReference type="Proteomes" id="UP001363460"/>
    </source>
</evidence>
<keyword evidence="1" id="KW-0614">Plasmid</keyword>
<gene>
    <name evidence="1" type="ORF">V8J38_16870</name>
</gene>
<keyword evidence="2" id="KW-1185">Reference proteome</keyword>
<dbReference type="RefSeq" id="WP_338578676.1">
    <property type="nucleotide sequence ID" value="NZ_CP146370.1"/>
</dbReference>
<reference evidence="1 2" key="1">
    <citation type="submission" date="2024-02" db="EMBL/GenBank/DDBJ databases">
        <title>Distribution and functional of Brevundimonas-related endobacteria within Verticillium dahliae.</title>
        <authorList>
            <person name="Zeng H."/>
        </authorList>
    </citation>
    <scope>NUCLEOTIDE SEQUENCE [LARGE SCALE GENOMIC DNA]</scope>
    <source>
        <strain evidence="1 2">TRM 44200</strain>
        <plasmid evidence="1 2">unnamed</plasmid>
    </source>
</reference>
<dbReference type="Pfam" id="PF21983">
    <property type="entry name" value="NikA-like"/>
    <property type="match status" value="1"/>
</dbReference>
<geneLocation type="plasmid" evidence="1 2">
    <name>unnamed</name>
</geneLocation>
<dbReference type="Proteomes" id="UP001363460">
    <property type="component" value="Plasmid unnamed"/>
</dbReference>
<organism evidence="1 2">
    <name type="scientific">Brevundimonas olei</name>
    <dbReference type="NCBI Taxonomy" id="657642"/>
    <lineage>
        <taxon>Bacteria</taxon>
        <taxon>Pseudomonadati</taxon>
        <taxon>Pseudomonadota</taxon>
        <taxon>Alphaproteobacteria</taxon>
        <taxon>Caulobacterales</taxon>
        <taxon>Caulobacteraceae</taxon>
        <taxon>Brevundimonas</taxon>
    </lineage>
</organism>
<name>A0ABZ2IHW1_9CAUL</name>
<proteinExistence type="predicted"/>
<sequence>MAGKPQARDRINRLLVTVNEEERAAIKAAAADARLSVSAYLRALGLGHQPKSVLDLEAVRSLLLVAGDLGRMGGLLKWWLTERPGEGARVEDVRAVLDEIEATQAAVREQAYRV</sequence>